<sequence>MRTLIAAAVGAIGLSLIATEAKSQTVFKTVENGRDVIYARGVTPNTSLQLTTTGGSRPTALLANSCGIIRVTANQATPNSVNINGTARSIANAVSLTGAPVCNGSTAPWTGGTSSEPRRDPNGNYYFSGYTPSQAATVLVAANGNRNATANQCGIARFAEPAEGNPWGNDFSFAINGTNYTLGTMTSQTYPPLCRNVGSSTSPVYLRYEAAP</sequence>
<dbReference type="RefSeq" id="WP_332867869.1">
    <property type="nucleotide sequence ID" value="NZ_JBAFSM010000099.1"/>
</dbReference>
<proteinExistence type="predicted"/>
<evidence type="ECO:0000313" key="2">
    <source>
        <dbReference type="Proteomes" id="UP001328733"/>
    </source>
</evidence>
<organism evidence="1 2">
    <name type="scientific">Pannus brasiliensis CCIBt3594</name>
    <dbReference type="NCBI Taxonomy" id="1427578"/>
    <lineage>
        <taxon>Bacteria</taxon>
        <taxon>Bacillati</taxon>
        <taxon>Cyanobacteriota</taxon>
        <taxon>Cyanophyceae</taxon>
        <taxon>Oscillatoriophycideae</taxon>
        <taxon>Chroococcales</taxon>
        <taxon>Microcystaceae</taxon>
        <taxon>Pannus</taxon>
    </lineage>
</organism>
<reference evidence="1 2" key="1">
    <citation type="submission" date="2024-01" db="EMBL/GenBank/DDBJ databases">
        <title>Genomic insights into the taxonomy and metabolism of the cyanobacterium Pannus brasiliensis CCIBt3594.</title>
        <authorList>
            <person name="Machado M."/>
            <person name="Botero N.B."/>
            <person name="Andreote A.P.D."/>
            <person name="Feitosa A.M.T."/>
            <person name="Popin R."/>
            <person name="Sivonen K."/>
            <person name="Fiore M.F."/>
        </authorList>
    </citation>
    <scope>NUCLEOTIDE SEQUENCE [LARGE SCALE GENOMIC DNA]</scope>
    <source>
        <strain evidence="1 2">CCIBt3594</strain>
    </source>
</reference>
<dbReference type="EMBL" id="JBAFSM010000099">
    <property type="protein sequence ID" value="MEG3440397.1"/>
    <property type="molecule type" value="Genomic_DNA"/>
</dbReference>
<name>A0AAW9QZN2_9CHRO</name>
<dbReference type="AlphaFoldDB" id="A0AAW9QZN2"/>
<keyword evidence="2" id="KW-1185">Reference proteome</keyword>
<comment type="caution">
    <text evidence="1">The sequence shown here is derived from an EMBL/GenBank/DDBJ whole genome shotgun (WGS) entry which is preliminary data.</text>
</comment>
<gene>
    <name evidence="1" type="ORF">V0288_24935</name>
</gene>
<accession>A0AAW9QZN2</accession>
<evidence type="ECO:0000313" key="1">
    <source>
        <dbReference type="EMBL" id="MEG3440397.1"/>
    </source>
</evidence>
<dbReference type="Proteomes" id="UP001328733">
    <property type="component" value="Unassembled WGS sequence"/>
</dbReference>
<protein>
    <submittedName>
        <fullName evidence="1">Uncharacterized protein</fullName>
    </submittedName>
</protein>